<evidence type="ECO:0000256" key="2">
    <source>
        <dbReference type="SAM" id="SignalP"/>
    </source>
</evidence>
<keyword evidence="1 2" id="KW-0732">Signal</keyword>
<dbReference type="PANTHER" id="PTHR17357">
    <property type="entry name" value="GM2 GANGLIOSIDE ACTIVATOR PROTEIN"/>
    <property type="match status" value="1"/>
</dbReference>
<evidence type="ECO:0000259" key="3">
    <source>
        <dbReference type="Pfam" id="PF02221"/>
    </source>
</evidence>
<dbReference type="Pfam" id="PF02221">
    <property type="entry name" value="E1_DerP2_DerF2"/>
    <property type="match status" value="1"/>
</dbReference>
<feature type="chain" id="PRO_5001521812" evidence="2">
    <location>
        <begin position="18"/>
        <end position="168"/>
    </location>
</feature>
<dbReference type="PANTHER" id="PTHR17357:SF0">
    <property type="entry name" value="GANGLIOSIDE GM2 ACTIVATOR"/>
    <property type="match status" value="1"/>
</dbReference>
<name>A0A023G9Y4_AMBTT</name>
<protein>
    <submittedName>
        <fullName evidence="4">Putative lipocalin-8 1</fullName>
    </submittedName>
</protein>
<dbReference type="InterPro" id="IPR036846">
    <property type="entry name" value="GM2-AP_sf"/>
</dbReference>
<dbReference type="GO" id="GO:0008047">
    <property type="term" value="F:enzyme activator activity"/>
    <property type="evidence" value="ECO:0007669"/>
    <property type="project" value="InterPro"/>
</dbReference>
<dbReference type="SUPFAM" id="SSF63707">
    <property type="entry name" value="Ganglioside M2 (gm2) activator"/>
    <property type="match status" value="1"/>
</dbReference>
<sequence length="168" mass="17882">MFVASCVGFLAVCQVAASSTQNPPVTPCPGMDNPAFEIKSVTIKDAALGQKVKITATIVVNEVVGVSPVLKISFSRSDGTKLPCVPSVLPCELKTCDGTTRTERILNADWDNKCPVQPGTYTSHLSFRLPKIQAAKEFLGDGHLTATLNVVDNGEVLDCVSFPMTIEV</sequence>
<dbReference type="EMBL" id="GBBM01004764">
    <property type="protein sequence ID" value="JAC30654.1"/>
    <property type="molecule type" value="mRNA"/>
</dbReference>
<evidence type="ECO:0000313" key="4">
    <source>
        <dbReference type="EMBL" id="JAC30654.1"/>
    </source>
</evidence>
<accession>A0A023G9Y4</accession>
<reference evidence="4" key="1">
    <citation type="submission" date="2014-03" db="EMBL/GenBank/DDBJ databases">
        <title>The sialotranscriptome of Amblyomma triste, Amblyomma parvum and Amblyomma cajennense ticks, uncovered by 454-based RNA-seq.</title>
        <authorList>
            <person name="Garcia G.R."/>
            <person name="Gardinassi L.G."/>
            <person name="Ribeiro J.M."/>
            <person name="Anatriello E."/>
            <person name="Ferreira B.R."/>
            <person name="Moreira H.N."/>
            <person name="Mafra C."/>
            <person name="Olegario M.M."/>
            <person name="Szabo P.J."/>
            <person name="Miranda-Santos I.K."/>
            <person name="Maruyama S.R."/>
        </authorList>
    </citation>
    <scope>NUCLEOTIDE SEQUENCE</scope>
    <source>
        <strain evidence="4">Mato Grasso do Sul</strain>
        <tissue evidence="4">Salivary glands</tissue>
    </source>
</reference>
<dbReference type="Gene3D" id="2.70.220.10">
    <property type="entry name" value="Ganglioside GM2 activator"/>
    <property type="match status" value="1"/>
</dbReference>
<proteinExistence type="evidence at transcript level"/>
<dbReference type="GO" id="GO:0006689">
    <property type="term" value="P:ganglioside catabolic process"/>
    <property type="evidence" value="ECO:0007669"/>
    <property type="project" value="InterPro"/>
</dbReference>
<feature type="signal peptide" evidence="2">
    <location>
        <begin position="1"/>
        <end position="17"/>
    </location>
</feature>
<dbReference type="GO" id="GO:0005319">
    <property type="term" value="F:lipid transporter activity"/>
    <property type="evidence" value="ECO:0007669"/>
    <property type="project" value="TreeGrafter"/>
</dbReference>
<dbReference type="InterPro" id="IPR028996">
    <property type="entry name" value="GM2-AP"/>
</dbReference>
<organism evidence="4">
    <name type="scientific">Amblyomma triste</name>
    <name type="common">Neotropical tick</name>
    <dbReference type="NCBI Taxonomy" id="251400"/>
    <lineage>
        <taxon>Eukaryota</taxon>
        <taxon>Metazoa</taxon>
        <taxon>Ecdysozoa</taxon>
        <taxon>Arthropoda</taxon>
        <taxon>Chelicerata</taxon>
        <taxon>Arachnida</taxon>
        <taxon>Acari</taxon>
        <taxon>Parasitiformes</taxon>
        <taxon>Ixodida</taxon>
        <taxon>Ixodoidea</taxon>
        <taxon>Ixodidae</taxon>
        <taxon>Amblyomminae</taxon>
        <taxon>Amblyomma</taxon>
    </lineage>
</organism>
<dbReference type="AlphaFoldDB" id="A0A023G9Y4"/>
<feature type="domain" description="MD-2-related lipid-recognition" evidence="3">
    <location>
        <begin position="24"/>
        <end position="166"/>
    </location>
</feature>
<dbReference type="InterPro" id="IPR003172">
    <property type="entry name" value="ML_dom"/>
</dbReference>
<evidence type="ECO:0000256" key="1">
    <source>
        <dbReference type="ARBA" id="ARBA00022729"/>
    </source>
</evidence>
<dbReference type="GO" id="GO:0009898">
    <property type="term" value="C:cytoplasmic side of plasma membrane"/>
    <property type="evidence" value="ECO:0007669"/>
    <property type="project" value="TreeGrafter"/>
</dbReference>